<dbReference type="Proteomes" id="UP001153712">
    <property type="component" value="Chromosome 1"/>
</dbReference>
<proteinExistence type="inferred from homology"/>
<accession>A0A9N9TH03</accession>
<feature type="chain" id="PRO_5040383101" description="Carboxylesterase type B domain-containing protein" evidence="6">
    <location>
        <begin position="18"/>
        <end position="1232"/>
    </location>
</feature>
<keyword evidence="9" id="KW-1185">Reference proteome</keyword>
<feature type="region of interest" description="Disordered" evidence="4">
    <location>
        <begin position="1116"/>
        <end position="1171"/>
    </location>
</feature>
<feature type="domain" description="Carboxylesterase type B" evidence="7">
    <location>
        <begin position="40"/>
        <end position="599"/>
    </location>
</feature>
<gene>
    <name evidence="8" type="ORF">PHYEVI_LOCUS110</name>
</gene>
<feature type="compositionally biased region" description="Basic and acidic residues" evidence="4">
    <location>
        <begin position="1146"/>
        <end position="1171"/>
    </location>
</feature>
<keyword evidence="5" id="KW-1133">Transmembrane helix</keyword>
<keyword evidence="5" id="KW-0472">Membrane</keyword>
<comment type="similarity">
    <text evidence="1">Belongs to the type-B carboxylesterase/lipase family.</text>
</comment>
<feature type="region of interest" description="Disordered" evidence="4">
    <location>
        <begin position="1018"/>
        <end position="1038"/>
    </location>
</feature>
<keyword evidence="3" id="KW-0325">Glycoprotein</keyword>
<evidence type="ECO:0000256" key="5">
    <source>
        <dbReference type="SAM" id="Phobius"/>
    </source>
</evidence>
<evidence type="ECO:0000256" key="4">
    <source>
        <dbReference type="SAM" id="MobiDB-lite"/>
    </source>
</evidence>
<reference evidence="8" key="1">
    <citation type="submission" date="2022-01" db="EMBL/GenBank/DDBJ databases">
        <authorList>
            <person name="King R."/>
        </authorList>
    </citation>
    <scope>NUCLEOTIDE SEQUENCE</scope>
</reference>
<dbReference type="InterPro" id="IPR051093">
    <property type="entry name" value="Neuroligin/BSAL"/>
</dbReference>
<protein>
    <recommendedName>
        <fullName evidence="7">Carboxylesterase type B domain-containing protein</fullName>
    </recommendedName>
</protein>
<feature type="region of interest" description="Disordered" evidence="4">
    <location>
        <begin position="949"/>
        <end position="971"/>
    </location>
</feature>
<dbReference type="SUPFAM" id="SSF53474">
    <property type="entry name" value="alpha/beta-Hydrolases"/>
    <property type="match status" value="1"/>
</dbReference>
<feature type="region of interest" description="Disordered" evidence="4">
    <location>
        <begin position="1186"/>
        <end position="1232"/>
    </location>
</feature>
<keyword evidence="2 6" id="KW-0732">Signal</keyword>
<name>A0A9N9TH03_PHYSR</name>
<dbReference type="PANTHER" id="PTHR43903">
    <property type="entry name" value="NEUROLIGIN"/>
    <property type="match status" value="1"/>
</dbReference>
<evidence type="ECO:0000256" key="3">
    <source>
        <dbReference type="ARBA" id="ARBA00023180"/>
    </source>
</evidence>
<evidence type="ECO:0000313" key="8">
    <source>
        <dbReference type="EMBL" id="CAG9853637.1"/>
    </source>
</evidence>
<feature type="compositionally biased region" description="Low complexity" evidence="4">
    <location>
        <begin position="1210"/>
        <end position="1220"/>
    </location>
</feature>
<feature type="transmembrane region" description="Helical" evidence="5">
    <location>
        <begin position="697"/>
        <end position="718"/>
    </location>
</feature>
<dbReference type="Gene3D" id="3.40.50.1820">
    <property type="entry name" value="alpha/beta hydrolase"/>
    <property type="match status" value="1"/>
</dbReference>
<dbReference type="AlphaFoldDB" id="A0A9N9TH03"/>
<dbReference type="InterPro" id="IPR002018">
    <property type="entry name" value="CarbesteraseB"/>
</dbReference>
<evidence type="ECO:0000313" key="9">
    <source>
        <dbReference type="Proteomes" id="UP001153712"/>
    </source>
</evidence>
<feature type="compositionally biased region" description="Polar residues" evidence="4">
    <location>
        <begin position="1029"/>
        <end position="1038"/>
    </location>
</feature>
<organism evidence="8 9">
    <name type="scientific">Phyllotreta striolata</name>
    <name type="common">Striped flea beetle</name>
    <name type="synonym">Crioceris striolata</name>
    <dbReference type="NCBI Taxonomy" id="444603"/>
    <lineage>
        <taxon>Eukaryota</taxon>
        <taxon>Metazoa</taxon>
        <taxon>Ecdysozoa</taxon>
        <taxon>Arthropoda</taxon>
        <taxon>Hexapoda</taxon>
        <taxon>Insecta</taxon>
        <taxon>Pterygota</taxon>
        <taxon>Neoptera</taxon>
        <taxon>Endopterygota</taxon>
        <taxon>Coleoptera</taxon>
        <taxon>Polyphaga</taxon>
        <taxon>Cucujiformia</taxon>
        <taxon>Chrysomeloidea</taxon>
        <taxon>Chrysomelidae</taxon>
        <taxon>Galerucinae</taxon>
        <taxon>Alticini</taxon>
        <taxon>Phyllotreta</taxon>
    </lineage>
</organism>
<dbReference type="InterPro" id="IPR019819">
    <property type="entry name" value="Carboxylesterase_B_CS"/>
</dbReference>
<evidence type="ECO:0000256" key="1">
    <source>
        <dbReference type="ARBA" id="ARBA00005964"/>
    </source>
</evidence>
<evidence type="ECO:0000259" key="7">
    <source>
        <dbReference type="Pfam" id="PF00135"/>
    </source>
</evidence>
<dbReference type="Pfam" id="PF00135">
    <property type="entry name" value="COesterase"/>
    <property type="match status" value="1"/>
</dbReference>
<dbReference type="PROSITE" id="PS00941">
    <property type="entry name" value="CARBOXYLESTERASE_B_2"/>
    <property type="match status" value="1"/>
</dbReference>
<dbReference type="InterPro" id="IPR029058">
    <property type="entry name" value="AB_hydrolase_fold"/>
</dbReference>
<dbReference type="OrthoDB" id="3200163at2759"/>
<feature type="signal peptide" evidence="6">
    <location>
        <begin position="1"/>
        <end position="17"/>
    </location>
</feature>
<sequence length="1232" mass="139862">MAYITNTLTIIITLVFCAKQTIPNGYDYSYNPFITEYTRNISLKQGVLQGFVVEPQIGRDQRYRVGVFRGIPYAAPPVGGLRFMPTVGAPSWFGVKYADKFAPVCPQKFPDEKKMPPYKREQFLRLKEYLVNQSEDCLYLNIYTPLSDDVFNTRKYPVMVFISGESFEWNSGNPYDGSVLAAYGNVIVVTINFRLGILGFLKAGTEEMSKSNFGLVDQIASLVWIKDNIAAFGGDSNSVTLFGHGTGAVCASLLMISPMVLKGNDRLFHRAILMGGTALADWALAGNPGEVTYQVAKALNCQIHDDFAECLRRKRLDEIMAAGAITPDYKTRFGPVVDSLVVPNDPKKSMTQYNDIFRRFELMYGVTEMESINLLDPLTFSQGMLLKERDKELRTYFRTRCEMKPELCLQRTLDEYSHGDILQNNVQKKDGVYDYSGYEPDQASLARDTLLDILSDARSVAPMVQMAKYHAAVNMQSYFYVFKHKTESRDYIREKSYSGEELPYVFGVPLGGPKFHFVDSYKEQERLFSEIVMMYFSNFAETGNPNVPRRERYNTMSPAYWPQFDVEWPEFDLKEERYLELDIPPQPGQHYRASKVKYWNEIFPTITENFTFGAAHPTKSPIHRTPPPWLYNNLPNTPTANPKNIYENFRKPLKHSPSVFGTVVTSGNRPDNIEENIYGKVIESFPEEVKQSSTMNIVAVAGGLFLLANVVLLIIVYYKCKKKRKNLTTPPAAEDKKFRADTDDYMLNGCNIVRMINKSSVNDDTYEAVSPDTSPKYKLTRQMSGSTIDAHTKVREWITQEIIQKYSPRILRKNRKDESDNRHSIVHNKSLLPQEIDIPKETAMKTSTITRPKIPKVSVGIDATPSGRGQSVLRQEPIEIMKSFDYSYIDNEAKPSLRRSITLDDVSPMESPEYHNEPTLIKIEHKHSNSDPVQDVIYSQIKKLKTFNPEGDDINVTSREDNNAASPLSPEESLDMIRRRKFPKVLPDYPDRLINNRRSMPVCALINSQDPYQLSNFSRVPPAPPPRSATLTKQSSEPQDIFNAESSCRENEQESAIKCSTLFVGPILPKNKPATKTTDDVESKKPVAKISDDLGKEMKKNKPVISPKVVIKPTLSKKPSEEKINKTIPRVVVPDNQPYQQSLSSKDARFDVKSDQKDTNKDETKPDQKEYKEVIEKADVQIDATDKPVNKNVKKSQIPMLIRTPSMNKESFSTESTPTSEESDTGTVVKKI</sequence>
<evidence type="ECO:0000256" key="2">
    <source>
        <dbReference type="ARBA" id="ARBA00022729"/>
    </source>
</evidence>
<keyword evidence="5" id="KW-0812">Transmembrane</keyword>
<evidence type="ECO:0000256" key="6">
    <source>
        <dbReference type="SAM" id="SignalP"/>
    </source>
</evidence>
<dbReference type="EMBL" id="OU900094">
    <property type="protein sequence ID" value="CAG9853637.1"/>
    <property type="molecule type" value="Genomic_DNA"/>
</dbReference>